<keyword evidence="1" id="KW-0677">Repeat</keyword>
<proteinExistence type="predicted"/>
<dbReference type="AlphaFoldDB" id="A0A1X7TES6"/>
<dbReference type="EnsemblMetazoa" id="Aqu2.1.13112_001">
    <property type="protein sequence ID" value="Aqu2.1.13112_001"/>
    <property type="gene ID" value="Aqu2.1.13112"/>
</dbReference>
<name>A0A1X7TES6_AMPQE</name>
<keyword evidence="2 3" id="KW-0040">ANK repeat</keyword>
<dbReference type="InterPro" id="IPR027417">
    <property type="entry name" value="P-loop_NTPase"/>
</dbReference>
<accession>A0A1X7TES6</accession>
<dbReference type="PANTHER" id="PTHR24171:SF9">
    <property type="entry name" value="ANKYRIN REPEAT DOMAIN-CONTAINING PROTEIN 39"/>
    <property type="match status" value="1"/>
</dbReference>
<evidence type="ECO:0000256" key="1">
    <source>
        <dbReference type="ARBA" id="ARBA00022737"/>
    </source>
</evidence>
<dbReference type="STRING" id="400682.A0A1X7TES6"/>
<evidence type="ECO:0000256" key="3">
    <source>
        <dbReference type="PROSITE-ProRule" id="PRU00023"/>
    </source>
</evidence>
<dbReference type="PROSITE" id="PS50297">
    <property type="entry name" value="ANK_REP_REGION"/>
    <property type="match status" value="1"/>
</dbReference>
<sequence length="361" mass="40381">MNLMATNELGETALHCAVHVCHVHVDIVKYLLINCNCDPMTADTDGWIPLHFAADLGQFTTVEYLLSTDKGNPLAEDNEGRTPISLALSKSIEHPNMVSVFKKFYKMKISHPIDSYVNILLLGNSGAGKSTLGHVITNTSTGSVVLGSFRNVKEVEPCTVGIIPTELQHKTLGNIILHDFAGHSEYYSSHGAIIENLFGFGGIFVVVINMLEKEAIKQLRYWQTIAKNEEEKARDQPHDIIVVVSHVDKISGHTERRRGIEKAIGSEPLYFLDCRKLGGTSMGSFLNKLSSACEHIRTTREIKLNSHYHEMYHLLEDMSENILTLSTFSYSILFNSNAISNVSHFLFNFNQSSFMKSLRCF</sequence>
<dbReference type="InParanoid" id="A0A1X7TES6"/>
<dbReference type="SMART" id="SM00248">
    <property type="entry name" value="ANK"/>
    <property type="match status" value="3"/>
</dbReference>
<evidence type="ECO:0000313" key="4">
    <source>
        <dbReference type="EnsemblMetazoa" id="Aqu2.1.13112_001"/>
    </source>
</evidence>
<dbReference type="Gene3D" id="1.25.40.20">
    <property type="entry name" value="Ankyrin repeat-containing domain"/>
    <property type="match status" value="2"/>
</dbReference>
<organism evidence="4">
    <name type="scientific">Amphimedon queenslandica</name>
    <name type="common">Sponge</name>
    <dbReference type="NCBI Taxonomy" id="400682"/>
    <lineage>
        <taxon>Eukaryota</taxon>
        <taxon>Metazoa</taxon>
        <taxon>Porifera</taxon>
        <taxon>Demospongiae</taxon>
        <taxon>Heteroscleromorpha</taxon>
        <taxon>Haplosclerida</taxon>
        <taxon>Niphatidae</taxon>
        <taxon>Amphimedon</taxon>
    </lineage>
</organism>
<dbReference type="PANTHER" id="PTHR24171">
    <property type="entry name" value="ANKYRIN REPEAT DOMAIN-CONTAINING PROTEIN 39-RELATED"/>
    <property type="match status" value="1"/>
</dbReference>
<dbReference type="InterPro" id="IPR002110">
    <property type="entry name" value="Ankyrin_rpt"/>
</dbReference>
<dbReference type="OrthoDB" id="5314041at2759"/>
<dbReference type="Gene3D" id="3.40.50.300">
    <property type="entry name" value="P-loop containing nucleotide triphosphate hydrolases"/>
    <property type="match status" value="1"/>
</dbReference>
<dbReference type="SUPFAM" id="SSF48403">
    <property type="entry name" value="Ankyrin repeat"/>
    <property type="match status" value="1"/>
</dbReference>
<dbReference type="Pfam" id="PF12796">
    <property type="entry name" value="Ank_2"/>
    <property type="match status" value="1"/>
</dbReference>
<protein>
    <submittedName>
        <fullName evidence="4">Uncharacterized protein</fullName>
    </submittedName>
</protein>
<dbReference type="PROSITE" id="PS50088">
    <property type="entry name" value="ANK_REPEAT"/>
    <property type="match status" value="1"/>
</dbReference>
<dbReference type="CDD" id="cd00882">
    <property type="entry name" value="Ras_like_GTPase"/>
    <property type="match status" value="1"/>
</dbReference>
<reference evidence="4" key="1">
    <citation type="submission" date="2017-05" db="UniProtKB">
        <authorList>
            <consortium name="EnsemblMetazoa"/>
        </authorList>
    </citation>
    <scope>IDENTIFICATION</scope>
</reference>
<feature type="repeat" description="ANK" evidence="3">
    <location>
        <begin position="45"/>
        <end position="67"/>
    </location>
</feature>
<dbReference type="InterPro" id="IPR036770">
    <property type="entry name" value="Ankyrin_rpt-contain_sf"/>
</dbReference>
<dbReference type="SUPFAM" id="SSF52540">
    <property type="entry name" value="P-loop containing nucleoside triphosphate hydrolases"/>
    <property type="match status" value="1"/>
</dbReference>
<evidence type="ECO:0000256" key="2">
    <source>
        <dbReference type="ARBA" id="ARBA00023043"/>
    </source>
</evidence>